<accession>A0A2I0KE92</accession>
<comment type="caution">
    <text evidence="1">The sequence shown here is derived from an EMBL/GenBank/DDBJ whole genome shotgun (WGS) entry which is preliminary data.</text>
</comment>
<evidence type="ECO:0000313" key="2">
    <source>
        <dbReference type="Proteomes" id="UP000233551"/>
    </source>
</evidence>
<sequence length="240" mass="27031">MQMGSRFRKPRYEAPRGFCRRAWAYQDVLNDAPVALLVVRRARQPRTFSSGHRKAAAFVTRIGISVQIWSDLGLVISKSTQCVEAQGDCFAHLSFYSSFATVTRLGTVPLNLKGINSPFATAAHKGFPIVLLLCPKFCLGRPKKSFRPSELDFFVSRVCKGEGFEGFDIRLGFVLSLVYLLETPRLCIAWSLWCALPYFKCKVDPWEVPSSSAQPMECRAWRTFNFGSPVIATLERLDCD</sequence>
<gene>
    <name evidence="1" type="ORF">CRG98_012834</name>
</gene>
<keyword evidence="2" id="KW-1185">Reference proteome</keyword>
<proteinExistence type="predicted"/>
<protein>
    <submittedName>
        <fullName evidence="1">Uncharacterized protein</fullName>
    </submittedName>
</protein>
<dbReference type="EMBL" id="PGOL01000657">
    <property type="protein sequence ID" value="PKI66828.1"/>
    <property type="molecule type" value="Genomic_DNA"/>
</dbReference>
<name>A0A2I0KE92_PUNGR</name>
<dbReference type="AlphaFoldDB" id="A0A2I0KE92"/>
<dbReference type="Proteomes" id="UP000233551">
    <property type="component" value="Unassembled WGS sequence"/>
</dbReference>
<organism evidence="1 2">
    <name type="scientific">Punica granatum</name>
    <name type="common">Pomegranate</name>
    <dbReference type="NCBI Taxonomy" id="22663"/>
    <lineage>
        <taxon>Eukaryota</taxon>
        <taxon>Viridiplantae</taxon>
        <taxon>Streptophyta</taxon>
        <taxon>Embryophyta</taxon>
        <taxon>Tracheophyta</taxon>
        <taxon>Spermatophyta</taxon>
        <taxon>Magnoliopsida</taxon>
        <taxon>eudicotyledons</taxon>
        <taxon>Gunneridae</taxon>
        <taxon>Pentapetalae</taxon>
        <taxon>rosids</taxon>
        <taxon>malvids</taxon>
        <taxon>Myrtales</taxon>
        <taxon>Lythraceae</taxon>
        <taxon>Punica</taxon>
    </lineage>
</organism>
<evidence type="ECO:0000313" key="1">
    <source>
        <dbReference type="EMBL" id="PKI66828.1"/>
    </source>
</evidence>
<reference evidence="1 2" key="1">
    <citation type="submission" date="2017-11" db="EMBL/GenBank/DDBJ databases">
        <title>De-novo sequencing of pomegranate (Punica granatum L.) genome.</title>
        <authorList>
            <person name="Akparov Z."/>
            <person name="Amiraslanov A."/>
            <person name="Hajiyeva S."/>
            <person name="Abbasov M."/>
            <person name="Kaur K."/>
            <person name="Hamwieh A."/>
            <person name="Solovyev V."/>
            <person name="Salamov A."/>
            <person name="Braich B."/>
            <person name="Kosarev P."/>
            <person name="Mahmoud A."/>
            <person name="Hajiyev E."/>
            <person name="Babayeva S."/>
            <person name="Izzatullayeva V."/>
            <person name="Mammadov A."/>
            <person name="Mammadov A."/>
            <person name="Sharifova S."/>
            <person name="Ojaghi J."/>
            <person name="Eynullazada K."/>
            <person name="Bayramov B."/>
            <person name="Abdulazimova A."/>
            <person name="Shahmuradov I."/>
        </authorList>
    </citation>
    <scope>NUCLEOTIDE SEQUENCE [LARGE SCALE GENOMIC DNA]</scope>
    <source>
        <strain evidence="2">cv. AG2017</strain>
        <tissue evidence="1">Leaf</tissue>
    </source>
</reference>